<dbReference type="PANTHER" id="PTHR19871:SF14">
    <property type="entry name" value="DUF4062 DOMAIN-CONTAINING PROTEIN"/>
    <property type="match status" value="1"/>
</dbReference>
<dbReference type="RefSeq" id="WP_136409448.1">
    <property type="nucleotide sequence ID" value="NZ_CP039393.1"/>
</dbReference>
<dbReference type="Pfam" id="PF13271">
    <property type="entry name" value="DUF4062"/>
    <property type="match status" value="1"/>
</dbReference>
<proteinExistence type="predicted"/>
<dbReference type="KEGG" id="mgod:E7746_00300"/>
<dbReference type="PANTHER" id="PTHR19871">
    <property type="entry name" value="BETA TRANSDUCIN-RELATED PROTEIN"/>
    <property type="match status" value="1"/>
</dbReference>
<evidence type="ECO:0000259" key="1">
    <source>
        <dbReference type="Pfam" id="PF13271"/>
    </source>
</evidence>
<name>A0A4P7VKT2_9BACT</name>
<protein>
    <submittedName>
        <fullName evidence="2">DUF4062 domain-containing protein</fullName>
    </submittedName>
</protein>
<gene>
    <name evidence="2" type="ORF">E7746_00300</name>
</gene>
<sequence length="1074" mass="123017">MRFIRIIRVFISSTFADMQRERTLLHKHVLPIIKDYCRKYGWDFEFVDLRWGITEEQADENLTLQICLNEIKLCQEISPRPNFLILAGERYGWIPDTDHIPIELWNNIISFSSEKEQLALETVYRLDNNAFPPELKLKSTKEVKAIDLNTAREAILKYGDINKEFRQQYLRSATESEIYLGLLNQEELKYNVGLYKRILKNIPYDKLSLFKDGNNRQTELVRQLEKFLPATNCIETTIEFNEYSNGAFDNKFCQDVSELLLQLVDREIQEHKGLDSHMEELLIQRKESEKYARNYPLLSGASSDVLKTSLQHYRITVIHGSEAHDSGALLSRVGLDTSEAIIRHAGISAMSSSGKMILCSIYREITEKNIAPDISDEELFSKMRTGLSVNSNKSLIILISNVDKLEPDDILFTLSWLPNINVAPKLKIVLAGEDKKVKNLAFRKDTVYIDLLPAKVDDIHKAIRKRLSETGRRITETQEVSLARLLGNAHTPLPQIFEVITNRCIDLKSWDNIPELINSGEELIKRFWRELTDPRSGDPLFAQLSLGLLIFIKGGITDEELLQIVALDDELYNRLNDNYGHRIVSSERKIPIALWSNLYFRLSPLLVSGTVGTGMYNTLRGTIVASSLADYLGESIHSRVLDLSLKYFNDEKRKNSNHALDLLPWLFAENNQNEQIVELLLDNSFCNLKIASGKIDGLASDIDIALKIPNAYNHDELLLRKSFLSSERATLCTYCRIAPRTFSRELDKYRTNCKISIGDYKVSRRRLMRQKYNRVCTAGGGKLLIAINEEPVIYCYVYDLYSMKLIAGTELAMLEVTDYPRAKPFFSKVTEATISLDGRFIGMLCDPGLVIKWEIGTSEPELFKIRGEDGYEAHIKSPVFIGEKLFYYMSQHWEEKEQIMHDGTCFFTDETLWQYENLFSNGTDETLLAINNYGMHHCFNIKEGSSTFSEIENKGELHGEWKLIAFDPFSWNIYVRHEDKSNPIGSLNLISNTLSNKMLGTELESFCFSGWASENKKLLAVITISSEIVFFNLDNGMEIGRISGVDAIMPKVIYLSDKSFLTIGNDVQLWEINT</sequence>
<evidence type="ECO:0000313" key="2">
    <source>
        <dbReference type="EMBL" id="QCD34431.1"/>
    </source>
</evidence>
<dbReference type="OrthoDB" id="8482304at2"/>
<keyword evidence="3" id="KW-1185">Reference proteome</keyword>
<dbReference type="AlphaFoldDB" id="A0A4P7VKT2"/>
<feature type="domain" description="DUF4062" evidence="1">
    <location>
        <begin position="8"/>
        <end position="97"/>
    </location>
</feature>
<dbReference type="InterPro" id="IPR025139">
    <property type="entry name" value="DUF4062"/>
</dbReference>
<dbReference type="InterPro" id="IPR052752">
    <property type="entry name" value="NACHT-WD_repeat"/>
</dbReference>
<reference evidence="2 3" key="1">
    <citation type="submission" date="2019-02" db="EMBL/GenBank/DDBJ databases">
        <title>Isolation and identification of novel species under the genus Muribaculum.</title>
        <authorList>
            <person name="Miyake S."/>
            <person name="Ding Y."/>
            <person name="Low A."/>
            <person name="Soh M."/>
            <person name="Seedorf H."/>
        </authorList>
    </citation>
    <scope>NUCLEOTIDE SEQUENCE [LARGE SCALE GENOMIC DNA]</scope>
    <source>
        <strain evidence="2 3">TLL-A4</strain>
    </source>
</reference>
<organism evidence="2 3">
    <name type="scientific">Muribaculum gordoncarteri</name>
    <dbReference type="NCBI Taxonomy" id="2530390"/>
    <lineage>
        <taxon>Bacteria</taxon>
        <taxon>Pseudomonadati</taxon>
        <taxon>Bacteroidota</taxon>
        <taxon>Bacteroidia</taxon>
        <taxon>Bacteroidales</taxon>
        <taxon>Muribaculaceae</taxon>
        <taxon>Muribaculum</taxon>
    </lineage>
</organism>
<dbReference type="Proteomes" id="UP000297031">
    <property type="component" value="Chromosome"/>
</dbReference>
<evidence type="ECO:0000313" key="3">
    <source>
        <dbReference type="Proteomes" id="UP000297031"/>
    </source>
</evidence>
<accession>A0A4P7VKT2</accession>
<dbReference type="EMBL" id="CP039393">
    <property type="protein sequence ID" value="QCD34431.1"/>
    <property type="molecule type" value="Genomic_DNA"/>
</dbReference>